<organism evidence="2 3">
    <name type="scientific">Kineobactrum salinum</name>
    <dbReference type="NCBI Taxonomy" id="2708301"/>
    <lineage>
        <taxon>Bacteria</taxon>
        <taxon>Pseudomonadati</taxon>
        <taxon>Pseudomonadota</taxon>
        <taxon>Gammaproteobacteria</taxon>
        <taxon>Cellvibrionales</taxon>
        <taxon>Halieaceae</taxon>
        <taxon>Kineobactrum</taxon>
    </lineage>
</organism>
<dbReference type="RefSeq" id="WP_163495975.1">
    <property type="nucleotide sequence ID" value="NZ_CP048711.1"/>
</dbReference>
<evidence type="ECO:0000259" key="1">
    <source>
        <dbReference type="Pfam" id="PF01814"/>
    </source>
</evidence>
<evidence type="ECO:0000313" key="2">
    <source>
        <dbReference type="EMBL" id="QIB66541.1"/>
    </source>
</evidence>
<dbReference type="EMBL" id="CP048711">
    <property type="protein sequence ID" value="QIB66541.1"/>
    <property type="molecule type" value="Genomic_DNA"/>
</dbReference>
<gene>
    <name evidence="2" type="ORF">G3T16_15190</name>
</gene>
<feature type="domain" description="Hemerythrin-like" evidence="1">
    <location>
        <begin position="3"/>
        <end position="135"/>
    </location>
</feature>
<reference evidence="2 3" key="1">
    <citation type="submission" date="2020-02" db="EMBL/GenBank/DDBJ databases">
        <title>Genome sequencing for Kineobactrum sp. M2.</title>
        <authorList>
            <person name="Park S.-J."/>
        </authorList>
    </citation>
    <scope>NUCLEOTIDE SEQUENCE [LARGE SCALE GENOMIC DNA]</scope>
    <source>
        <strain evidence="2 3">M2</strain>
    </source>
</reference>
<dbReference type="InterPro" id="IPR012312">
    <property type="entry name" value="Hemerythrin-like"/>
</dbReference>
<sequence length="175" mass="20747">MKRLRRDHRNLNRLFDMLEEQVARYDMDSTIEPDLLLILDIIAYLNDYPRIYHHPLEEEAIALMVERDLGDKSVNDFIHDQHQTLEQATERLSTLFNMIVNDQPVPIEQTQEALDSYLAMSRKHLQTEEERLFPVMEKVLGDAEWQVVASRLPERLDPLFAESPDDAFVELRRRM</sequence>
<dbReference type="Pfam" id="PF01814">
    <property type="entry name" value="Hemerythrin"/>
    <property type="match status" value="1"/>
</dbReference>
<accession>A0A6C0U374</accession>
<dbReference type="PANTHER" id="PTHR39966:SF1">
    <property type="entry name" value="HEMERYTHRIN-LIKE DOMAIN-CONTAINING PROTEIN"/>
    <property type="match status" value="1"/>
</dbReference>
<evidence type="ECO:0000313" key="3">
    <source>
        <dbReference type="Proteomes" id="UP000477680"/>
    </source>
</evidence>
<name>A0A6C0U374_9GAMM</name>
<dbReference type="AlphaFoldDB" id="A0A6C0U374"/>
<proteinExistence type="predicted"/>
<dbReference type="Proteomes" id="UP000477680">
    <property type="component" value="Chromosome"/>
</dbReference>
<dbReference type="PANTHER" id="PTHR39966">
    <property type="entry name" value="BLL2471 PROTEIN-RELATED"/>
    <property type="match status" value="1"/>
</dbReference>
<dbReference type="KEGG" id="kim:G3T16_15190"/>
<dbReference type="GO" id="GO:0005886">
    <property type="term" value="C:plasma membrane"/>
    <property type="evidence" value="ECO:0007669"/>
    <property type="project" value="TreeGrafter"/>
</dbReference>
<keyword evidence="3" id="KW-1185">Reference proteome</keyword>
<dbReference type="Gene3D" id="1.20.120.520">
    <property type="entry name" value="nmb1532 protein domain like"/>
    <property type="match status" value="1"/>
</dbReference>
<protein>
    <recommendedName>
        <fullName evidence="1">Hemerythrin-like domain-containing protein</fullName>
    </recommendedName>
</protein>